<evidence type="ECO:0000256" key="1">
    <source>
        <dbReference type="ARBA" id="ARBA00004397"/>
    </source>
</evidence>
<proteinExistence type="inferred from homology"/>
<dbReference type="Proteomes" id="UP000250572">
    <property type="component" value="Unassembled WGS sequence"/>
</dbReference>
<dbReference type="PROSITE" id="PS00302">
    <property type="entry name" value="IF5A_HYPUSINE"/>
    <property type="match status" value="1"/>
</dbReference>
<evidence type="ECO:0000259" key="10">
    <source>
        <dbReference type="SMART" id="SM01376"/>
    </source>
</evidence>
<keyword evidence="8" id="KW-0385">Hypusine</keyword>
<sequence length="374" mass="41275">MLLDVRRLPENTNNPSNKQRLSEGGRRDVTRRCSSCCSCLAPDRRRKLLMESLKGCDERGADAGSSGTTVYRIPSNIAGNPFCLPKHINAPLFPASSADAAVKLAAHAHSRSSFCSEVGRWGRVWVSGAESKGHAAFGGEALAPQTHRTMADPDLDFTTGESGASATYPMQCSALRKNGYVVLKGRPCKIVEMSTSKTGKHGHAKVNLVGIDIFTNKKYEDMCPSTHNMDVPAIKRTDYQLVNIAESYMSLMSDNGDIREDLRVPESDIGKEIESKFEAGEEFMVSFCLWRRDGRPGVGFQMIDSDTLLWLPAGHRDFCHGGGMCCRYQGLGQQIGRWTLLPRQQAPPTTSLLHPHWFCHQSVGLHRQPQIILL</sequence>
<dbReference type="InterPro" id="IPR008991">
    <property type="entry name" value="Translation_prot_SH3-like_sf"/>
</dbReference>
<evidence type="ECO:0000256" key="2">
    <source>
        <dbReference type="ARBA" id="ARBA00004496"/>
    </source>
</evidence>
<dbReference type="SUPFAM" id="SSF50249">
    <property type="entry name" value="Nucleic acid-binding proteins"/>
    <property type="match status" value="1"/>
</dbReference>
<gene>
    <name evidence="11" type="ORF">CCH79_00019077</name>
</gene>
<dbReference type="InterPro" id="IPR019769">
    <property type="entry name" value="Trans_elong_IF5A_hypusine_site"/>
</dbReference>
<dbReference type="GO" id="GO:0003723">
    <property type="term" value="F:RNA binding"/>
    <property type="evidence" value="ECO:0007669"/>
    <property type="project" value="UniProtKB-KW"/>
</dbReference>
<dbReference type="InterPro" id="IPR020189">
    <property type="entry name" value="IF5A_C"/>
</dbReference>
<protein>
    <recommendedName>
        <fullName evidence="10">Translation initiation factor 5A C-terminal domain-containing protein</fullName>
    </recommendedName>
</protein>
<dbReference type="GO" id="GO:0045905">
    <property type="term" value="P:positive regulation of translational termination"/>
    <property type="evidence" value="ECO:0007669"/>
    <property type="project" value="InterPro"/>
</dbReference>
<keyword evidence="5" id="KW-0251">Elongation factor</keyword>
<dbReference type="AlphaFoldDB" id="A0A315VPS6"/>
<dbReference type="STRING" id="33528.ENSGAFP00000006339"/>
<keyword evidence="6" id="KW-0694">RNA-binding</keyword>
<organism evidence="11 12">
    <name type="scientific">Gambusia affinis</name>
    <name type="common">Western mosquitofish</name>
    <name type="synonym">Heterandria affinis</name>
    <dbReference type="NCBI Taxonomy" id="33528"/>
    <lineage>
        <taxon>Eukaryota</taxon>
        <taxon>Metazoa</taxon>
        <taxon>Chordata</taxon>
        <taxon>Craniata</taxon>
        <taxon>Vertebrata</taxon>
        <taxon>Euteleostomi</taxon>
        <taxon>Actinopterygii</taxon>
        <taxon>Neopterygii</taxon>
        <taxon>Teleostei</taxon>
        <taxon>Neoteleostei</taxon>
        <taxon>Acanthomorphata</taxon>
        <taxon>Ovalentaria</taxon>
        <taxon>Atherinomorphae</taxon>
        <taxon>Cyprinodontiformes</taxon>
        <taxon>Poeciliidae</taxon>
        <taxon>Poeciliinae</taxon>
        <taxon>Gambusia</taxon>
    </lineage>
</organism>
<dbReference type="SMART" id="SM01376">
    <property type="entry name" value="eIF-5a"/>
    <property type="match status" value="1"/>
</dbReference>
<dbReference type="Pfam" id="PF01287">
    <property type="entry name" value="eIF-5a"/>
    <property type="match status" value="1"/>
</dbReference>
<dbReference type="FunFam" id="2.30.30.30:FF:000007">
    <property type="entry name" value="Eukaryotic translation initiation factor 5A"/>
    <property type="match status" value="1"/>
</dbReference>
<evidence type="ECO:0000313" key="12">
    <source>
        <dbReference type="Proteomes" id="UP000250572"/>
    </source>
</evidence>
<accession>A0A315VPS6</accession>
<dbReference type="InterPro" id="IPR014722">
    <property type="entry name" value="Rib_uL2_dom2"/>
</dbReference>
<feature type="domain" description="Translation initiation factor 5A C-terminal" evidence="10">
    <location>
        <begin position="233"/>
        <end position="291"/>
    </location>
</feature>
<name>A0A315VPS6_GAMAF</name>
<evidence type="ECO:0000256" key="6">
    <source>
        <dbReference type="ARBA" id="ARBA00022884"/>
    </source>
</evidence>
<dbReference type="InterPro" id="IPR001884">
    <property type="entry name" value="IF5A-like"/>
</dbReference>
<comment type="caution">
    <text evidence="11">The sequence shown here is derived from an EMBL/GenBank/DDBJ whole genome shotgun (WGS) entry which is preliminary data.</text>
</comment>
<dbReference type="EMBL" id="NHOQ01001346">
    <property type="protein sequence ID" value="PWA25079.1"/>
    <property type="molecule type" value="Genomic_DNA"/>
</dbReference>
<dbReference type="GO" id="GO:0003746">
    <property type="term" value="F:translation elongation factor activity"/>
    <property type="evidence" value="ECO:0007669"/>
    <property type="project" value="UniProtKB-KW"/>
</dbReference>
<dbReference type="InterPro" id="IPR048670">
    <property type="entry name" value="IF5A-like_N"/>
</dbReference>
<comment type="subcellular location">
    <subcellularLocation>
        <location evidence="2">Cytoplasm</location>
    </subcellularLocation>
    <subcellularLocation>
        <location evidence="1">Endoplasmic reticulum membrane</location>
        <topology evidence="1">Peripheral membrane protein</topology>
        <orientation evidence="1">Cytoplasmic side</orientation>
    </subcellularLocation>
</comment>
<evidence type="ECO:0000313" key="11">
    <source>
        <dbReference type="EMBL" id="PWA25079.1"/>
    </source>
</evidence>
<dbReference type="InterPro" id="IPR012340">
    <property type="entry name" value="NA-bd_OB-fold"/>
</dbReference>
<dbReference type="NCBIfam" id="TIGR00037">
    <property type="entry name" value="eIF_5A"/>
    <property type="match status" value="1"/>
</dbReference>
<dbReference type="Gene3D" id="2.40.50.140">
    <property type="entry name" value="Nucleic acid-binding proteins"/>
    <property type="match status" value="1"/>
</dbReference>
<dbReference type="Gene3D" id="2.30.30.30">
    <property type="match status" value="1"/>
</dbReference>
<evidence type="ECO:0000256" key="9">
    <source>
        <dbReference type="SAM" id="MobiDB-lite"/>
    </source>
</evidence>
<dbReference type="GO" id="GO:0005789">
    <property type="term" value="C:endoplasmic reticulum membrane"/>
    <property type="evidence" value="ECO:0007669"/>
    <property type="project" value="UniProtKB-SubCell"/>
</dbReference>
<keyword evidence="7" id="KW-0648">Protein biosynthesis</keyword>
<comment type="similarity">
    <text evidence="3">Belongs to the eIF-5A family.</text>
</comment>
<evidence type="ECO:0000256" key="3">
    <source>
        <dbReference type="ARBA" id="ARBA00006016"/>
    </source>
</evidence>
<evidence type="ECO:0000256" key="4">
    <source>
        <dbReference type="ARBA" id="ARBA00022490"/>
    </source>
</evidence>
<dbReference type="GO" id="GO:0045901">
    <property type="term" value="P:positive regulation of translational elongation"/>
    <property type="evidence" value="ECO:0007669"/>
    <property type="project" value="InterPro"/>
</dbReference>
<evidence type="ECO:0000256" key="8">
    <source>
        <dbReference type="ARBA" id="ARBA00023071"/>
    </source>
</evidence>
<reference evidence="11 12" key="1">
    <citation type="journal article" date="2018" name="G3 (Bethesda)">
        <title>A High-Quality Reference Genome for the Invasive Mosquitofish Gambusia affinis Using a Chicago Library.</title>
        <authorList>
            <person name="Hoffberg S.L."/>
            <person name="Troendle N.J."/>
            <person name="Glenn T.C."/>
            <person name="Mahmud O."/>
            <person name="Louha S."/>
            <person name="Chalopin D."/>
            <person name="Bennetzen J.L."/>
            <person name="Mauricio R."/>
        </authorList>
    </citation>
    <scope>NUCLEOTIDE SEQUENCE [LARGE SCALE GENOMIC DNA]</scope>
    <source>
        <strain evidence="11">NE01/NJP1002.9</strain>
        <tissue evidence="11">Muscle</tissue>
    </source>
</reference>
<feature type="compositionally biased region" description="Polar residues" evidence="9">
    <location>
        <begin position="10"/>
        <end position="19"/>
    </location>
</feature>
<evidence type="ECO:0000256" key="7">
    <source>
        <dbReference type="ARBA" id="ARBA00022917"/>
    </source>
</evidence>
<keyword evidence="12" id="KW-1185">Reference proteome</keyword>
<dbReference type="FunFam" id="2.40.50.140:FF:001001">
    <property type="match status" value="1"/>
</dbReference>
<evidence type="ECO:0000256" key="5">
    <source>
        <dbReference type="ARBA" id="ARBA00022768"/>
    </source>
</evidence>
<dbReference type="CDD" id="cd04468">
    <property type="entry name" value="S1_eIF5A"/>
    <property type="match status" value="1"/>
</dbReference>
<dbReference type="PANTHER" id="PTHR11673">
    <property type="entry name" value="TRANSLATION INITIATION FACTOR 5A FAMILY MEMBER"/>
    <property type="match status" value="1"/>
</dbReference>
<keyword evidence="4" id="KW-0963">Cytoplasm</keyword>
<dbReference type="SUPFAM" id="SSF50104">
    <property type="entry name" value="Translation proteins SH3-like domain"/>
    <property type="match status" value="1"/>
</dbReference>
<dbReference type="Pfam" id="PF21485">
    <property type="entry name" value="IF5A-like_N"/>
    <property type="match status" value="1"/>
</dbReference>
<dbReference type="GO" id="GO:0043022">
    <property type="term" value="F:ribosome binding"/>
    <property type="evidence" value="ECO:0007669"/>
    <property type="project" value="InterPro"/>
</dbReference>
<feature type="region of interest" description="Disordered" evidence="9">
    <location>
        <begin position="1"/>
        <end position="25"/>
    </location>
</feature>